<dbReference type="GO" id="GO:0005815">
    <property type="term" value="C:microtubule organizing center"/>
    <property type="evidence" value="ECO:0007669"/>
    <property type="project" value="TreeGrafter"/>
</dbReference>
<dbReference type="SMART" id="SM00320">
    <property type="entry name" value="WD40"/>
    <property type="match status" value="3"/>
</dbReference>
<organism evidence="1">
    <name type="scientific">Ixodes ricinus</name>
    <name type="common">Common tick</name>
    <name type="synonym">Acarus ricinus</name>
    <dbReference type="NCBI Taxonomy" id="34613"/>
    <lineage>
        <taxon>Eukaryota</taxon>
        <taxon>Metazoa</taxon>
        <taxon>Ecdysozoa</taxon>
        <taxon>Arthropoda</taxon>
        <taxon>Chelicerata</taxon>
        <taxon>Arachnida</taxon>
        <taxon>Acari</taxon>
        <taxon>Parasitiformes</taxon>
        <taxon>Ixodida</taxon>
        <taxon>Ixodoidea</taxon>
        <taxon>Ixodidae</taxon>
        <taxon>Ixodinae</taxon>
        <taxon>Ixodes</taxon>
    </lineage>
</organism>
<sequence>MSFSRVFKSNYFQSKFSPDGRFLAVPYASKVIVYNPSPFQEVATFCNAENVDRTEWSPDSTLLMCVSLKRKFLQVWSLEDPQWKCKISEGPFGITGAYWSPDSRHILTVADFQIRITIWSLVDKSVHYLEHAKPSLPCLSFSSSGRLLAVAERRDSKDYVSIVTCDTWSLAMNFVVGTEDLAGVSWAPNADIFCVWENPTVAFRLLLYSSEGLKLASYSLEDELVGIKSFSWSSCGQIVLLEDHNDKLILLETVTWSQILEHSLPDVMADDSVAVHREIKQKQKLDQRPSSMKAQYKLLSELPVSLSKLTDLTSSGGVQVMSRTTFVQISSSGAYIARTSATFPSIVYVLDVKNLALVAVLIHSNAVSWISWDHLSDSLAICTGSKHLHLWSPSSCTILDVSFKGSFPVKSCQWNPQKSCLVIHSEEMAVLCTPV</sequence>
<protein>
    <submittedName>
        <fullName evidence="1">Putative wd-repeat protein</fullName>
    </submittedName>
</protein>
<proteinExistence type="evidence at transcript level"/>
<name>A0A131XV33_IXORI</name>
<dbReference type="PANTHER" id="PTHR16220">
    <property type="entry name" value="WD REPEAT PROTEIN 8-RELATED"/>
    <property type="match status" value="1"/>
</dbReference>
<dbReference type="PANTHER" id="PTHR16220:SF0">
    <property type="entry name" value="WD REPEAT-CONTAINING PROTEIN WRAP73"/>
    <property type="match status" value="1"/>
</dbReference>
<dbReference type="AlphaFoldDB" id="A0A131XV33"/>
<dbReference type="InterPro" id="IPR052778">
    <property type="entry name" value="Centrosome-WD_assoc"/>
</dbReference>
<dbReference type="SUPFAM" id="SSF82171">
    <property type="entry name" value="DPP6 N-terminal domain-like"/>
    <property type="match status" value="2"/>
</dbReference>
<dbReference type="EMBL" id="GEFM01005269">
    <property type="protein sequence ID" value="JAP70527.1"/>
    <property type="molecule type" value="mRNA"/>
</dbReference>
<dbReference type="InterPro" id="IPR015943">
    <property type="entry name" value="WD40/YVTN_repeat-like_dom_sf"/>
</dbReference>
<dbReference type="GO" id="GO:1990811">
    <property type="term" value="C:MWP complex"/>
    <property type="evidence" value="ECO:0007669"/>
    <property type="project" value="TreeGrafter"/>
</dbReference>
<dbReference type="InterPro" id="IPR001680">
    <property type="entry name" value="WD40_rpt"/>
</dbReference>
<dbReference type="Gene3D" id="2.130.10.10">
    <property type="entry name" value="YVTN repeat-like/Quinoprotein amine dehydrogenase"/>
    <property type="match status" value="2"/>
</dbReference>
<evidence type="ECO:0000313" key="1">
    <source>
        <dbReference type="EMBL" id="JAP70527.1"/>
    </source>
</evidence>
<reference evidence="1" key="1">
    <citation type="submission" date="2016-02" db="EMBL/GenBank/DDBJ databases">
        <title>RNAseq analyses of the midgut from blood- or serum-fed Ixodes ricinus ticks.</title>
        <authorList>
            <person name="Perner J."/>
            <person name="Provaznik J."/>
            <person name="Schrenkova J."/>
            <person name="Urbanova V."/>
            <person name="Ribeiro J.M."/>
            <person name="Kopacek P."/>
        </authorList>
    </citation>
    <scope>NUCLEOTIDE SEQUENCE</scope>
    <source>
        <tissue evidence="1">Gut</tissue>
    </source>
</reference>
<accession>A0A131XV33</accession>